<dbReference type="Proteomes" id="UP000093199">
    <property type="component" value="Unassembled WGS sequence"/>
</dbReference>
<dbReference type="GO" id="GO:0045893">
    <property type="term" value="P:positive regulation of DNA-templated transcription"/>
    <property type="evidence" value="ECO:0007669"/>
    <property type="project" value="TreeGrafter"/>
</dbReference>
<dbReference type="Pfam" id="PF04309">
    <property type="entry name" value="G3P_antiterm"/>
    <property type="match status" value="1"/>
</dbReference>
<dbReference type="InterPro" id="IPR013785">
    <property type="entry name" value="Aldolase_TIM"/>
</dbReference>
<dbReference type="PANTHER" id="PTHR35787:SF1">
    <property type="entry name" value="GLYCEROL UPTAKE OPERON ANTITERMINATOR REGULATORY PROTEIN"/>
    <property type="match status" value="1"/>
</dbReference>
<dbReference type="GO" id="GO:0006071">
    <property type="term" value="P:glycerol metabolic process"/>
    <property type="evidence" value="ECO:0007669"/>
    <property type="project" value="UniProtKB-UniRule"/>
</dbReference>
<reference evidence="2 3" key="1">
    <citation type="submission" date="2016-07" db="EMBL/GenBank/DDBJ databases">
        <title>Caryophanon tenue genome sequencing.</title>
        <authorList>
            <person name="Verma A."/>
            <person name="Pal Y."/>
            <person name="Krishnamurthi S."/>
        </authorList>
    </citation>
    <scope>NUCLEOTIDE SEQUENCE [LARGE SCALE GENOMIC DNA]</scope>
    <source>
        <strain evidence="2 3">DSM 14152</strain>
    </source>
</reference>
<gene>
    <name evidence="2" type="ORF">A6M13_04350</name>
</gene>
<proteinExistence type="predicted"/>
<dbReference type="GO" id="GO:0001072">
    <property type="term" value="F:transcription antitermination factor activity, RNA binding"/>
    <property type="evidence" value="ECO:0007669"/>
    <property type="project" value="TreeGrafter"/>
</dbReference>
<dbReference type="InterPro" id="IPR006699">
    <property type="entry name" value="GlpP"/>
</dbReference>
<dbReference type="PANTHER" id="PTHR35787">
    <property type="entry name" value="GLYCEROL UPTAKE OPERON ANTITERMINATOR REGULATORY PROTEIN"/>
    <property type="match status" value="1"/>
</dbReference>
<dbReference type="Gene3D" id="3.20.20.70">
    <property type="entry name" value="Aldolase class I"/>
    <property type="match status" value="1"/>
</dbReference>
<dbReference type="OrthoDB" id="9799580at2"/>
<dbReference type="PIRSF" id="PIRSF016897">
    <property type="entry name" value="GlpP"/>
    <property type="match status" value="1"/>
</dbReference>
<accession>A0A1C0Y8P2</accession>
<keyword evidence="1" id="KW-0319">Glycerol metabolism</keyword>
<evidence type="ECO:0000313" key="3">
    <source>
        <dbReference type="Proteomes" id="UP000093199"/>
    </source>
</evidence>
<dbReference type="RefSeq" id="WP_066546747.1">
    <property type="nucleotide sequence ID" value="NZ_MASJ01000034.1"/>
</dbReference>
<keyword evidence="1" id="KW-0694">RNA-binding</keyword>
<protein>
    <recommendedName>
        <fullName evidence="1">Glycerol uptake operon antiterminator regulatory protein</fullName>
    </recommendedName>
</protein>
<sequence length="184" mass="20233">MSLKGQAVIPAARTVKQFDKLLSSAFEYIVILEVNIGQLRSLKQEAERHGKKLIIHADLIHGLKTDNFGADYLCNEVRPAAIISTRSNIILKAKARGIIAIQRVFLIDTIALEKSYSLIEQTQPDYIELLPGIIPAMIQEVYAKTNIPIITGGLIRSNDEAQLALQAGAVAITTSNTELWANLQ</sequence>
<keyword evidence="1" id="KW-0805">Transcription regulation</keyword>
<organism evidence="2 3">
    <name type="scientific">Caryophanon tenue</name>
    <dbReference type="NCBI Taxonomy" id="33978"/>
    <lineage>
        <taxon>Bacteria</taxon>
        <taxon>Bacillati</taxon>
        <taxon>Bacillota</taxon>
        <taxon>Bacilli</taxon>
        <taxon>Bacillales</taxon>
        <taxon>Caryophanaceae</taxon>
        <taxon>Caryophanon</taxon>
    </lineage>
</organism>
<evidence type="ECO:0000256" key="1">
    <source>
        <dbReference type="PIRNR" id="PIRNR016897"/>
    </source>
</evidence>
<dbReference type="SUPFAM" id="SSF110391">
    <property type="entry name" value="GlpP-like"/>
    <property type="match status" value="1"/>
</dbReference>
<keyword evidence="1" id="KW-0804">Transcription</keyword>
<evidence type="ECO:0000313" key="2">
    <source>
        <dbReference type="EMBL" id="OCS83521.1"/>
    </source>
</evidence>
<comment type="function">
    <text evidence="1">Regulates expression of the glpD operon. In the presence of glycerol 3-phosphate (G3P) causes antitermination of transcription of glpD at the inverted repeat of the leader region to enhance its transcription. Binds and stabilizes glpD leader mRNA.</text>
</comment>
<dbReference type="GO" id="GO:0003723">
    <property type="term" value="F:RNA binding"/>
    <property type="evidence" value="ECO:0007669"/>
    <property type="project" value="UniProtKB-KW"/>
</dbReference>
<name>A0A1C0Y8P2_9BACL</name>
<comment type="caution">
    <text evidence="2">The sequence shown here is derived from an EMBL/GenBank/DDBJ whole genome shotgun (WGS) entry which is preliminary data.</text>
</comment>
<dbReference type="EMBL" id="MASJ01000034">
    <property type="protein sequence ID" value="OCS83521.1"/>
    <property type="molecule type" value="Genomic_DNA"/>
</dbReference>
<dbReference type="STRING" id="33978.A6M13_04350"/>
<dbReference type="AlphaFoldDB" id="A0A1C0Y8P2"/>
<keyword evidence="3" id="KW-1185">Reference proteome</keyword>